<proteinExistence type="predicted"/>
<dbReference type="Proteomes" id="UP001597362">
    <property type="component" value="Unassembled WGS sequence"/>
</dbReference>
<evidence type="ECO:0008006" key="3">
    <source>
        <dbReference type="Google" id="ProtNLM"/>
    </source>
</evidence>
<gene>
    <name evidence="1" type="ORF">ACFSJH_09655</name>
</gene>
<accession>A0ABW4YJX7</accession>
<protein>
    <recommendedName>
        <fullName evidence="3">GapA-binding peptide SR1P</fullName>
    </recommendedName>
</protein>
<evidence type="ECO:0000313" key="1">
    <source>
        <dbReference type="EMBL" id="MFD2115988.1"/>
    </source>
</evidence>
<dbReference type="EMBL" id="JBHUHO010000029">
    <property type="protein sequence ID" value="MFD2115988.1"/>
    <property type="molecule type" value="Genomic_DNA"/>
</dbReference>
<organism evidence="1 2">
    <name type="scientific">Paenibacillus yanchengensis</name>
    <dbReference type="NCBI Taxonomy" id="2035833"/>
    <lineage>
        <taxon>Bacteria</taxon>
        <taxon>Bacillati</taxon>
        <taxon>Bacillota</taxon>
        <taxon>Bacilli</taxon>
        <taxon>Bacillales</taxon>
        <taxon>Paenibacillaceae</taxon>
        <taxon>Paenibacillus</taxon>
    </lineage>
</organism>
<reference evidence="2" key="1">
    <citation type="journal article" date="2019" name="Int. J. Syst. Evol. Microbiol.">
        <title>The Global Catalogue of Microorganisms (GCM) 10K type strain sequencing project: providing services to taxonomists for standard genome sequencing and annotation.</title>
        <authorList>
            <consortium name="The Broad Institute Genomics Platform"/>
            <consortium name="The Broad Institute Genome Sequencing Center for Infectious Disease"/>
            <person name="Wu L."/>
            <person name="Ma J."/>
        </authorList>
    </citation>
    <scope>NUCLEOTIDE SEQUENCE [LARGE SCALE GENOMIC DNA]</scope>
    <source>
        <strain evidence="2">GH52</strain>
    </source>
</reference>
<evidence type="ECO:0000313" key="2">
    <source>
        <dbReference type="Proteomes" id="UP001597362"/>
    </source>
</evidence>
<comment type="caution">
    <text evidence="1">The sequence shown here is derived from an EMBL/GenBank/DDBJ whole genome shotgun (WGS) entry which is preliminary data.</text>
</comment>
<dbReference type="RefSeq" id="WP_377771711.1">
    <property type="nucleotide sequence ID" value="NZ_JBHUHO010000029.1"/>
</dbReference>
<name>A0ABW4YJX7_9BACL</name>
<sequence>MKRLVDVFRTKVMIRCNLCGEKYILRGRRIDQTIDTGFKQCICDNTEDLHMEEYSPT</sequence>
<keyword evidence="2" id="KW-1185">Reference proteome</keyword>